<dbReference type="CDD" id="cd02440">
    <property type="entry name" value="AdoMet_MTases"/>
    <property type="match status" value="1"/>
</dbReference>
<dbReference type="GO" id="GO:0008171">
    <property type="term" value="F:O-methyltransferase activity"/>
    <property type="evidence" value="ECO:0007669"/>
    <property type="project" value="InterPro"/>
</dbReference>
<dbReference type="PROSITE" id="PS51682">
    <property type="entry name" value="SAM_OMT_I"/>
    <property type="match status" value="1"/>
</dbReference>
<evidence type="ECO:0000313" key="4">
    <source>
        <dbReference type="EMBL" id="GLR17243.1"/>
    </source>
</evidence>
<evidence type="ECO:0008006" key="6">
    <source>
        <dbReference type="Google" id="ProtNLM"/>
    </source>
</evidence>
<accession>A0AA37SM89</accession>
<keyword evidence="2" id="KW-0808">Transferase</keyword>
<dbReference type="EMBL" id="BSOH01000010">
    <property type="protein sequence ID" value="GLR17243.1"/>
    <property type="molecule type" value="Genomic_DNA"/>
</dbReference>
<dbReference type="InterPro" id="IPR029063">
    <property type="entry name" value="SAM-dependent_MTases_sf"/>
</dbReference>
<comment type="caution">
    <text evidence="4">The sequence shown here is derived from an EMBL/GenBank/DDBJ whole genome shotgun (WGS) entry which is preliminary data.</text>
</comment>
<name>A0AA37SM89_9BACT</name>
<protein>
    <recommendedName>
        <fullName evidence="6">Methyltransferase</fullName>
    </recommendedName>
</protein>
<keyword evidence="5" id="KW-1185">Reference proteome</keyword>
<dbReference type="RefSeq" id="WP_235293881.1">
    <property type="nucleotide sequence ID" value="NZ_BSOH01000010.1"/>
</dbReference>
<dbReference type="Proteomes" id="UP001156666">
    <property type="component" value="Unassembled WGS sequence"/>
</dbReference>
<dbReference type="SUPFAM" id="SSF53335">
    <property type="entry name" value="S-adenosyl-L-methionine-dependent methyltransferases"/>
    <property type="match status" value="1"/>
</dbReference>
<dbReference type="GO" id="GO:0032259">
    <property type="term" value="P:methylation"/>
    <property type="evidence" value="ECO:0007669"/>
    <property type="project" value="UniProtKB-KW"/>
</dbReference>
<evidence type="ECO:0000256" key="1">
    <source>
        <dbReference type="ARBA" id="ARBA00022603"/>
    </source>
</evidence>
<keyword evidence="1" id="KW-0489">Methyltransferase</keyword>
<sequence>MITAQKNQISATLAELYNDAKYDYLKMMKGAAKSIFGPMKPEDFKEAYLSISEDQGVELVKLIKENDLQHIVEFGTSFGISTLFLAQGALETKGRVVTTELIESKGKRAIENFEKAGVADLIEVRIGDAMETLKDHDERIDLLLLDGWKDLYQPLFQMLEPLFHKDTFIYVDNADMAESRAFLKVVGQNERYQLEPLFNGKVVLIKVK</sequence>
<dbReference type="Pfam" id="PF01596">
    <property type="entry name" value="Methyltransf_3"/>
    <property type="match status" value="1"/>
</dbReference>
<evidence type="ECO:0000313" key="5">
    <source>
        <dbReference type="Proteomes" id="UP001156666"/>
    </source>
</evidence>
<reference evidence="4" key="2">
    <citation type="submission" date="2023-01" db="EMBL/GenBank/DDBJ databases">
        <title>Draft genome sequence of Portibacter lacus strain NBRC 108769.</title>
        <authorList>
            <person name="Sun Q."/>
            <person name="Mori K."/>
        </authorList>
    </citation>
    <scope>NUCLEOTIDE SEQUENCE</scope>
    <source>
        <strain evidence="4">NBRC 108769</strain>
    </source>
</reference>
<organism evidence="4 5">
    <name type="scientific">Portibacter lacus</name>
    <dbReference type="NCBI Taxonomy" id="1099794"/>
    <lineage>
        <taxon>Bacteria</taxon>
        <taxon>Pseudomonadati</taxon>
        <taxon>Bacteroidota</taxon>
        <taxon>Saprospiria</taxon>
        <taxon>Saprospirales</taxon>
        <taxon>Haliscomenobacteraceae</taxon>
        <taxon>Portibacter</taxon>
    </lineage>
</organism>
<dbReference type="InterPro" id="IPR002935">
    <property type="entry name" value="SAM_O-MeTrfase"/>
</dbReference>
<keyword evidence="3" id="KW-0949">S-adenosyl-L-methionine</keyword>
<dbReference type="AlphaFoldDB" id="A0AA37SM89"/>
<dbReference type="PANTHER" id="PTHR43167">
    <property type="entry name" value="PUTATIVE (AFU_ORTHOLOGUE AFUA_6G01830)-RELATED"/>
    <property type="match status" value="1"/>
</dbReference>
<evidence type="ECO:0000256" key="2">
    <source>
        <dbReference type="ARBA" id="ARBA00022679"/>
    </source>
</evidence>
<proteinExistence type="predicted"/>
<reference evidence="4" key="1">
    <citation type="journal article" date="2014" name="Int. J. Syst. Evol. Microbiol.">
        <title>Complete genome sequence of Corynebacterium casei LMG S-19264T (=DSM 44701T), isolated from a smear-ripened cheese.</title>
        <authorList>
            <consortium name="US DOE Joint Genome Institute (JGI-PGF)"/>
            <person name="Walter F."/>
            <person name="Albersmeier A."/>
            <person name="Kalinowski J."/>
            <person name="Ruckert C."/>
        </authorList>
    </citation>
    <scope>NUCLEOTIDE SEQUENCE</scope>
    <source>
        <strain evidence="4">NBRC 108769</strain>
    </source>
</reference>
<dbReference type="PANTHER" id="PTHR43167:SF1">
    <property type="entry name" value="PUTATIVE (AFU_ORTHOLOGUE AFUA_6G01830)-RELATED"/>
    <property type="match status" value="1"/>
</dbReference>
<dbReference type="Gene3D" id="3.40.50.150">
    <property type="entry name" value="Vaccinia Virus protein VP39"/>
    <property type="match status" value="1"/>
</dbReference>
<evidence type="ECO:0000256" key="3">
    <source>
        <dbReference type="ARBA" id="ARBA00022691"/>
    </source>
</evidence>
<gene>
    <name evidence="4" type="ORF">GCM10007940_18580</name>
</gene>